<evidence type="ECO:0000259" key="2">
    <source>
        <dbReference type="Pfam" id="PF10328"/>
    </source>
</evidence>
<accession>A0A8R1DVG3</accession>
<feature type="transmembrane region" description="Helical" evidence="1">
    <location>
        <begin position="227"/>
        <end position="249"/>
    </location>
</feature>
<reference evidence="4" key="1">
    <citation type="submission" date="2010-08" db="EMBL/GenBank/DDBJ databases">
        <authorList>
            <consortium name="Caenorhabditis japonica Sequencing Consortium"/>
            <person name="Wilson R.K."/>
        </authorList>
    </citation>
    <scope>NUCLEOTIDE SEQUENCE [LARGE SCALE GENOMIC DNA]</scope>
    <source>
        <strain evidence="4">DF5081</strain>
    </source>
</reference>
<keyword evidence="1" id="KW-1133">Transmembrane helix</keyword>
<organism evidence="3 4">
    <name type="scientific">Caenorhabditis japonica</name>
    <dbReference type="NCBI Taxonomy" id="281687"/>
    <lineage>
        <taxon>Eukaryota</taxon>
        <taxon>Metazoa</taxon>
        <taxon>Ecdysozoa</taxon>
        <taxon>Nematoda</taxon>
        <taxon>Chromadorea</taxon>
        <taxon>Rhabditida</taxon>
        <taxon>Rhabditina</taxon>
        <taxon>Rhabditomorpha</taxon>
        <taxon>Rhabditoidea</taxon>
        <taxon>Rhabditidae</taxon>
        <taxon>Peloderinae</taxon>
        <taxon>Caenorhabditis</taxon>
    </lineage>
</organism>
<reference evidence="3" key="2">
    <citation type="submission" date="2022-06" db="UniProtKB">
        <authorList>
            <consortium name="EnsemblMetazoa"/>
        </authorList>
    </citation>
    <scope>IDENTIFICATION</scope>
    <source>
        <strain evidence="3">DF5081</strain>
    </source>
</reference>
<dbReference type="AlphaFoldDB" id="A0A8R1DVG3"/>
<keyword evidence="1" id="KW-0812">Transmembrane</keyword>
<dbReference type="Pfam" id="PF10328">
    <property type="entry name" value="7TM_GPCR_Srx"/>
    <property type="match status" value="3"/>
</dbReference>
<evidence type="ECO:0000313" key="4">
    <source>
        <dbReference type="Proteomes" id="UP000005237"/>
    </source>
</evidence>
<feature type="domain" description="7TM GPCR serpentine receptor class x (Srx)" evidence="2">
    <location>
        <begin position="1"/>
        <end position="55"/>
    </location>
</feature>
<sequence length="329" mass="37401">MALFDIEFLEEWSYTCGYLLMICYDMSTSIHFVISANRFLAVFTPLLYHNVFRFLINWCASGSRRDGVCTLVFFCDGVFTVVARPACASFDESISQTTFLLVTVCSFTWGPKLVQDTEYAFIFSSILWLSVHSFDGFLINWCASGSRRDGVCTLVFFCDGVFTVVARPACASFDESISQTTFLLVTVCSFTWGPKLVQDTEYAFIFSSILWLSVHSFDGDIEILEEWSYICGYLLMICYNMSISIHFVISANRFLAVFTPILYHKSISQTTFLLVTVSSFMWGPKLVPDTEYAFIFSSILWLSVLSFDGVFALIFNVKMPKRPVSLCEM</sequence>
<evidence type="ECO:0000313" key="3">
    <source>
        <dbReference type="EnsemblMetazoa" id="CJA13376b.1"/>
    </source>
</evidence>
<dbReference type="PANTHER" id="PTHR23017:SF20">
    <property type="entry name" value="G-PROTEIN COUPLED RECEPTORS FAMILY 1 PROFILE DOMAIN-CONTAINING PROTEIN"/>
    <property type="match status" value="1"/>
</dbReference>
<proteinExistence type="predicted"/>
<keyword evidence="4" id="KW-1185">Reference proteome</keyword>
<name>A0A8R1DVG3_CAEJA</name>
<feature type="transmembrane region" description="Helical" evidence="1">
    <location>
        <begin position="294"/>
        <end position="315"/>
    </location>
</feature>
<protein>
    <recommendedName>
        <fullName evidence="2">7TM GPCR serpentine receptor class x (Srx) domain-containing protein</fullName>
    </recommendedName>
</protein>
<feature type="transmembrane region" description="Helical" evidence="1">
    <location>
        <begin position="261"/>
        <end position="282"/>
    </location>
</feature>
<dbReference type="InterPro" id="IPR019430">
    <property type="entry name" value="7TM_GPCR_serpentine_rcpt_Srx"/>
</dbReference>
<dbReference type="EnsemblMetazoa" id="CJA13376b.1">
    <property type="protein sequence ID" value="CJA13376b.1"/>
    <property type="gene ID" value="WBGene00132580"/>
</dbReference>
<keyword evidence="1" id="KW-0472">Membrane</keyword>
<feature type="domain" description="7TM GPCR serpentine receptor class x (Srx)" evidence="2">
    <location>
        <begin position="221"/>
        <end position="276"/>
    </location>
</feature>
<dbReference type="Proteomes" id="UP000005237">
    <property type="component" value="Unassembled WGS sequence"/>
</dbReference>
<evidence type="ECO:0000256" key="1">
    <source>
        <dbReference type="SAM" id="Phobius"/>
    </source>
</evidence>
<feature type="domain" description="7TM GPCR serpentine receptor class x (Srx)" evidence="2">
    <location>
        <begin position="90"/>
        <end position="140"/>
    </location>
</feature>
<dbReference type="PANTHER" id="PTHR23017">
    <property type="entry name" value="SERPENTINE RECEPTOR, CLASS X"/>
    <property type="match status" value="1"/>
</dbReference>